<dbReference type="Pfam" id="PF08449">
    <property type="entry name" value="UAA"/>
    <property type="match status" value="1"/>
</dbReference>
<dbReference type="GO" id="GO:0000139">
    <property type="term" value="C:Golgi membrane"/>
    <property type="evidence" value="ECO:0007669"/>
    <property type="project" value="TreeGrafter"/>
</dbReference>
<dbReference type="PANTHER" id="PTHR10778:SF8">
    <property type="entry name" value="ADENOSINE 3'-PHOSPHO 5'-PHOSPHOSULFATE TRANSPORTER 2"/>
    <property type="match status" value="1"/>
</dbReference>
<evidence type="ECO:0000256" key="2">
    <source>
        <dbReference type="ARBA" id="ARBA00022448"/>
    </source>
</evidence>
<feature type="transmembrane region" description="Helical" evidence="6">
    <location>
        <begin position="53"/>
        <end position="76"/>
    </location>
</feature>
<reference evidence="7" key="1">
    <citation type="submission" date="2021-01" db="EMBL/GenBank/DDBJ databases">
        <authorList>
            <person name="Corre E."/>
            <person name="Pelletier E."/>
            <person name="Niang G."/>
            <person name="Scheremetjew M."/>
            <person name="Finn R."/>
            <person name="Kale V."/>
            <person name="Holt S."/>
            <person name="Cochrane G."/>
            <person name="Meng A."/>
            <person name="Brown T."/>
            <person name="Cohen L."/>
        </authorList>
    </citation>
    <scope>NUCLEOTIDE SEQUENCE</scope>
    <source>
        <strain evidence="7">CCMP1756</strain>
    </source>
</reference>
<feature type="transmembrane region" description="Helical" evidence="6">
    <location>
        <begin position="155"/>
        <end position="176"/>
    </location>
</feature>
<dbReference type="PANTHER" id="PTHR10778">
    <property type="entry name" value="SOLUTE CARRIER FAMILY 35 MEMBER B"/>
    <property type="match status" value="1"/>
</dbReference>
<dbReference type="Pfam" id="PF02535">
    <property type="entry name" value="Zip"/>
    <property type="match status" value="1"/>
</dbReference>
<feature type="transmembrane region" description="Helical" evidence="6">
    <location>
        <begin position="463"/>
        <end position="483"/>
    </location>
</feature>
<feature type="transmembrane region" description="Helical" evidence="6">
    <location>
        <begin position="697"/>
        <end position="718"/>
    </location>
</feature>
<dbReference type="InterPro" id="IPR003689">
    <property type="entry name" value="ZIP"/>
</dbReference>
<feature type="transmembrane region" description="Helical" evidence="6">
    <location>
        <begin position="213"/>
        <end position="232"/>
    </location>
</feature>
<feature type="transmembrane region" description="Helical" evidence="6">
    <location>
        <begin position="282"/>
        <end position="300"/>
    </location>
</feature>
<organism evidence="7">
    <name type="scientific">Pelagomonas calceolata</name>
    <dbReference type="NCBI Taxonomy" id="35677"/>
    <lineage>
        <taxon>Eukaryota</taxon>
        <taxon>Sar</taxon>
        <taxon>Stramenopiles</taxon>
        <taxon>Ochrophyta</taxon>
        <taxon>Pelagophyceae</taxon>
        <taxon>Pelagomonadales</taxon>
        <taxon>Pelagomonadaceae</taxon>
        <taxon>Pelagomonas</taxon>
    </lineage>
</organism>
<evidence type="ECO:0000256" key="3">
    <source>
        <dbReference type="ARBA" id="ARBA00022692"/>
    </source>
</evidence>
<protein>
    <submittedName>
        <fullName evidence="7">Uncharacterized protein</fullName>
    </submittedName>
</protein>
<dbReference type="InterPro" id="IPR013657">
    <property type="entry name" value="SCL35B1-4/HUT1"/>
</dbReference>
<dbReference type="GO" id="GO:0046873">
    <property type="term" value="F:metal ion transmembrane transporter activity"/>
    <property type="evidence" value="ECO:0007669"/>
    <property type="project" value="InterPro"/>
</dbReference>
<dbReference type="GO" id="GO:0046964">
    <property type="term" value="F:3'-phosphoadenosine 5'-phosphosulfate transmembrane transporter activity"/>
    <property type="evidence" value="ECO:0007669"/>
    <property type="project" value="TreeGrafter"/>
</dbReference>
<feature type="transmembrane region" description="Helical" evidence="6">
    <location>
        <begin position="495"/>
        <end position="516"/>
    </location>
</feature>
<evidence type="ECO:0000256" key="6">
    <source>
        <dbReference type="SAM" id="Phobius"/>
    </source>
</evidence>
<comment type="subcellular location">
    <subcellularLocation>
        <location evidence="1">Membrane</location>
        <topology evidence="1">Multi-pass membrane protein</topology>
    </subcellularLocation>
</comment>
<keyword evidence="3 6" id="KW-0812">Transmembrane</keyword>
<feature type="transmembrane region" description="Helical" evidence="6">
    <location>
        <begin position="724"/>
        <end position="746"/>
    </location>
</feature>
<sequence>MAGDVEAPQPTQPTDAQQRHEAQMLGYVLGLFFFYVLHDALQERAFRTPGFEFGWFMTAVEIGTMFVCALAWEGGLAALRRRREADETATPAAARNYLALLVFAIALSQGTGSVALQHVNYPVKVAFKSCKLVPTMAFSRYIVRDGKRYGVDDYAAALFMCVGLALLSAADLAAHAERDTQAAGLMLLVVAVCSDAVIPNLQEKLLRGLKLPLGSMVVLSNAGSFLVVLAFIAATGELGRAVAYLRVHQDAALWLLAQGLVGYAGLRCYLNVIRGLSGVAGVLATSARKVVTLVLSFILFKKPFTGSHATALAVLAVGVGLDALDYYALDEAKTLASGLSKCNNNASNPHDLEVTACALFVAGATTITTPAATDPHAGHDHGRRLAEATGFFAFFFEHGLDEIEVSTHYLKDAAGVDVEPVCTLGEGVDPHAGHDHRRRLAECAAPLSDKNQNKKDARAWRNATLASFLVLACTVVGAILRFAFGVGKLEENEPFTMGVAAFAVGCLLATAFYLLLIEASHLLAVSYQTEVQGNWRFGTCVLAGYLLGMVSAAADPSHLYVADDCEEPCCQIEDGGGPESSDIIKADAVNTERPARKVDASFCFAIFLSDFLHNFVDGIFIANAFLDCQQSKGWTVASSTVAHELAQEVSDFFMLVTRGGLTTVQALAVNVVSGASVVIGAWWFLWLEPGNGDRGMLLAFSGGVYVYVAATECAATFVHKNPTWRLKLLNTVLFIIGAVAIGLVLLDHSHCSGDKEVEDPHAGHNH</sequence>
<feature type="transmembrane region" description="Helical" evidence="6">
    <location>
        <begin position="24"/>
        <end position="41"/>
    </location>
</feature>
<keyword evidence="2" id="KW-0813">Transport</keyword>
<keyword evidence="4 6" id="KW-1133">Transmembrane helix</keyword>
<name>A0A7S4A5F4_9STRA</name>
<evidence type="ECO:0000256" key="4">
    <source>
        <dbReference type="ARBA" id="ARBA00022989"/>
    </source>
</evidence>
<gene>
    <name evidence="7" type="ORF">PCAL00307_LOCUS19745</name>
</gene>
<dbReference type="GO" id="GO:0005789">
    <property type="term" value="C:endoplasmic reticulum membrane"/>
    <property type="evidence" value="ECO:0007669"/>
    <property type="project" value="TreeGrafter"/>
</dbReference>
<feature type="transmembrane region" description="Helical" evidence="6">
    <location>
        <begin position="537"/>
        <end position="554"/>
    </location>
</feature>
<feature type="transmembrane region" description="Helical" evidence="6">
    <location>
        <begin position="182"/>
        <end position="201"/>
    </location>
</feature>
<accession>A0A7S4A5F4</accession>
<keyword evidence="5 6" id="KW-0472">Membrane</keyword>
<feature type="transmembrane region" description="Helical" evidence="6">
    <location>
        <begin position="664"/>
        <end position="685"/>
    </location>
</feature>
<evidence type="ECO:0000256" key="1">
    <source>
        <dbReference type="ARBA" id="ARBA00004141"/>
    </source>
</evidence>
<feature type="transmembrane region" description="Helical" evidence="6">
    <location>
        <begin position="252"/>
        <end position="270"/>
    </location>
</feature>
<dbReference type="AlphaFoldDB" id="A0A7S4A5F4"/>
<feature type="transmembrane region" description="Helical" evidence="6">
    <location>
        <begin position="97"/>
        <end position="119"/>
    </location>
</feature>
<dbReference type="EMBL" id="HBIW01022892">
    <property type="protein sequence ID" value="CAE0704297.1"/>
    <property type="molecule type" value="Transcribed_RNA"/>
</dbReference>
<evidence type="ECO:0000313" key="7">
    <source>
        <dbReference type="EMBL" id="CAE0704297.1"/>
    </source>
</evidence>
<evidence type="ECO:0000256" key="5">
    <source>
        <dbReference type="ARBA" id="ARBA00023136"/>
    </source>
</evidence>
<proteinExistence type="predicted"/>